<evidence type="ECO:0000313" key="1">
    <source>
        <dbReference type="EMBL" id="EUA87926.1"/>
    </source>
</evidence>
<accession>A0ABN0QTD1</accession>
<comment type="caution">
    <text evidence="1">The sequence shown here is derived from an EMBL/GenBank/DDBJ whole genome shotgun (WGS) entry which is preliminary data.</text>
</comment>
<proteinExistence type="predicted"/>
<gene>
    <name evidence="1" type="ORF">I551_5617</name>
</gene>
<dbReference type="EMBL" id="JAOL01000152">
    <property type="protein sequence ID" value="EUA87926.1"/>
    <property type="molecule type" value="Genomic_DNA"/>
</dbReference>
<sequence length="44" mass="4270">MHGGGPDPFQPSTRCAHGAAGVAGVDGMTAMVVDISAQGSVSQN</sequence>
<protein>
    <submittedName>
        <fullName evidence="1">Uncharacterized protein</fullName>
    </submittedName>
</protein>
<name>A0ABN0QTD1_MYCUL</name>
<reference evidence="1 2" key="1">
    <citation type="submission" date="2014-01" db="EMBL/GenBank/DDBJ databases">
        <authorList>
            <person name="Dobos K."/>
            <person name="Lenaerts A."/>
            <person name="Ordway D."/>
            <person name="DeGroote M.A."/>
            <person name="Parker T."/>
            <person name="Sizemore C."/>
            <person name="Tallon L.J."/>
            <person name="Sadzewicz L.K."/>
            <person name="Sengamalay N."/>
            <person name="Fraser C.M."/>
            <person name="Hine E."/>
            <person name="Shefchek K.A."/>
            <person name="Das S.P."/>
            <person name="Tettelin H."/>
        </authorList>
    </citation>
    <scope>NUCLEOTIDE SEQUENCE [LARGE SCALE GENOMIC DNA]</scope>
    <source>
        <strain evidence="1 2">Harvey</strain>
    </source>
</reference>
<keyword evidence="2" id="KW-1185">Reference proteome</keyword>
<evidence type="ECO:0000313" key="2">
    <source>
        <dbReference type="Proteomes" id="UP000020681"/>
    </source>
</evidence>
<dbReference type="Proteomes" id="UP000020681">
    <property type="component" value="Unassembled WGS sequence"/>
</dbReference>
<organism evidence="1 2">
    <name type="scientific">Mycobacterium ulcerans str. Harvey</name>
    <dbReference type="NCBI Taxonomy" id="1299332"/>
    <lineage>
        <taxon>Bacteria</taxon>
        <taxon>Bacillati</taxon>
        <taxon>Actinomycetota</taxon>
        <taxon>Actinomycetes</taxon>
        <taxon>Mycobacteriales</taxon>
        <taxon>Mycobacteriaceae</taxon>
        <taxon>Mycobacterium</taxon>
        <taxon>Mycobacterium ulcerans group</taxon>
    </lineage>
</organism>